<evidence type="ECO:0000313" key="3">
    <source>
        <dbReference type="EMBL" id="KAG5644052.1"/>
    </source>
</evidence>
<keyword evidence="4" id="KW-1185">Reference proteome</keyword>
<feature type="compositionally biased region" description="Low complexity" evidence="1">
    <location>
        <begin position="258"/>
        <end position="272"/>
    </location>
</feature>
<feature type="compositionally biased region" description="Polar residues" evidence="1">
    <location>
        <begin position="418"/>
        <end position="431"/>
    </location>
</feature>
<keyword evidence="2" id="KW-0472">Membrane</keyword>
<proteinExistence type="predicted"/>
<comment type="caution">
    <text evidence="3">The sequence shown here is derived from an EMBL/GenBank/DDBJ whole genome shotgun (WGS) entry which is preliminary data.</text>
</comment>
<protein>
    <submittedName>
        <fullName evidence="3">Uncharacterized protein</fullName>
    </submittedName>
</protein>
<feature type="transmembrane region" description="Helical" evidence="2">
    <location>
        <begin position="173"/>
        <end position="198"/>
    </location>
</feature>
<feature type="region of interest" description="Disordered" evidence="1">
    <location>
        <begin position="243"/>
        <end position="279"/>
    </location>
</feature>
<keyword evidence="2" id="KW-1133">Transmembrane helix</keyword>
<dbReference type="OrthoDB" id="2758521at2759"/>
<accession>A0A9P7GBL1</accession>
<evidence type="ECO:0000256" key="2">
    <source>
        <dbReference type="SAM" id="Phobius"/>
    </source>
</evidence>
<feature type="compositionally biased region" description="Polar residues" evidence="1">
    <location>
        <begin position="124"/>
        <end position="139"/>
    </location>
</feature>
<reference evidence="3" key="1">
    <citation type="submission" date="2020-07" db="EMBL/GenBank/DDBJ databases">
        <authorList>
            <person name="Nieuwenhuis M."/>
            <person name="Van De Peppel L.J.J."/>
        </authorList>
    </citation>
    <scope>NUCLEOTIDE SEQUENCE</scope>
    <source>
        <strain evidence="3">AP01</strain>
        <tissue evidence="3">Mycelium</tissue>
    </source>
</reference>
<sequence length="431" mass="45838">MELDFKGTAIYVHFLLGAIQTNDWDPKPLYITQSACNFTLDGGEPTLFNEATGYLGGPLNLRPIVAYSRINLPNVDHKLVISLGGNREVSVLFDYAEFTHDDEPTPPPASTSSSSTPSDSHTTQTASPQDSQMPDSNASTTIHIHTTPETTPPQSSQIPDPNNSATTSSRVNVGAIAGGAAGGVTAIIAIILGVFALCRRRRFARSRGTFDIDIDEELPKQISPDTNGDISNGSIVPFHVDTPYRDDPHSPSNFAQPTSPYSDDSFYSPSTSRITSAVDPNGTRVLSLGALSDSASIRGGVPSGSSGHGGSNATAATTTFFVANDTSAAQDSDREAIRQARQAELDRKLHAVEQEIQDLDGKQPSGSQGNNAQSATVAELQEQMRVMMSQIDHLKNQQQSDWAQGLSDEAPPEYEPSHSGNLAPSDSKAGN</sequence>
<dbReference type="Proteomes" id="UP000775547">
    <property type="component" value="Unassembled WGS sequence"/>
</dbReference>
<feature type="compositionally biased region" description="Low complexity" evidence="1">
    <location>
        <begin position="110"/>
        <end position="123"/>
    </location>
</feature>
<feature type="region of interest" description="Disordered" evidence="1">
    <location>
        <begin position="388"/>
        <end position="431"/>
    </location>
</feature>
<feature type="compositionally biased region" description="Polar residues" evidence="1">
    <location>
        <begin position="154"/>
        <end position="167"/>
    </location>
</feature>
<evidence type="ECO:0000256" key="1">
    <source>
        <dbReference type="SAM" id="MobiDB-lite"/>
    </source>
</evidence>
<feature type="compositionally biased region" description="Low complexity" evidence="1">
    <location>
        <begin position="140"/>
        <end position="153"/>
    </location>
</feature>
<gene>
    <name evidence="3" type="ORF">DXG03_009204</name>
</gene>
<name>A0A9P7GBL1_9AGAR</name>
<dbReference type="AlphaFoldDB" id="A0A9P7GBL1"/>
<organism evidence="3 4">
    <name type="scientific">Asterophora parasitica</name>
    <dbReference type="NCBI Taxonomy" id="117018"/>
    <lineage>
        <taxon>Eukaryota</taxon>
        <taxon>Fungi</taxon>
        <taxon>Dikarya</taxon>
        <taxon>Basidiomycota</taxon>
        <taxon>Agaricomycotina</taxon>
        <taxon>Agaricomycetes</taxon>
        <taxon>Agaricomycetidae</taxon>
        <taxon>Agaricales</taxon>
        <taxon>Tricholomatineae</taxon>
        <taxon>Lyophyllaceae</taxon>
        <taxon>Asterophora</taxon>
    </lineage>
</organism>
<feature type="region of interest" description="Disordered" evidence="1">
    <location>
        <begin position="99"/>
        <end position="167"/>
    </location>
</feature>
<reference evidence="3" key="2">
    <citation type="submission" date="2021-10" db="EMBL/GenBank/DDBJ databases">
        <title>Phylogenomics reveals ancestral predisposition of the termite-cultivated fungus Termitomyces towards a domesticated lifestyle.</title>
        <authorList>
            <person name="Auxier B."/>
            <person name="Grum-Grzhimaylo A."/>
            <person name="Cardenas M.E."/>
            <person name="Lodge J.D."/>
            <person name="Laessoe T."/>
            <person name="Pedersen O."/>
            <person name="Smith M.E."/>
            <person name="Kuyper T.W."/>
            <person name="Franco-Molano E.A."/>
            <person name="Baroni T.J."/>
            <person name="Aanen D.K."/>
        </authorList>
    </citation>
    <scope>NUCLEOTIDE SEQUENCE</scope>
    <source>
        <strain evidence="3">AP01</strain>
        <tissue evidence="3">Mycelium</tissue>
    </source>
</reference>
<evidence type="ECO:0000313" key="4">
    <source>
        <dbReference type="Proteomes" id="UP000775547"/>
    </source>
</evidence>
<keyword evidence="2" id="KW-0812">Transmembrane</keyword>
<dbReference type="EMBL" id="JABCKV010000085">
    <property type="protein sequence ID" value="KAG5644052.1"/>
    <property type="molecule type" value="Genomic_DNA"/>
</dbReference>